<dbReference type="InterPro" id="IPR036638">
    <property type="entry name" value="HLH_DNA-bd_sf"/>
</dbReference>
<gene>
    <name evidence="1" type="ORF">Pmani_001205</name>
</gene>
<organism evidence="1 2">
    <name type="scientific">Petrolisthes manimaculis</name>
    <dbReference type="NCBI Taxonomy" id="1843537"/>
    <lineage>
        <taxon>Eukaryota</taxon>
        <taxon>Metazoa</taxon>
        <taxon>Ecdysozoa</taxon>
        <taxon>Arthropoda</taxon>
        <taxon>Crustacea</taxon>
        <taxon>Multicrustacea</taxon>
        <taxon>Malacostraca</taxon>
        <taxon>Eumalacostraca</taxon>
        <taxon>Eucarida</taxon>
        <taxon>Decapoda</taxon>
        <taxon>Pleocyemata</taxon>
        <taxon>Anomura</taxon>
        <taxon>Galatheoidea</taxon>
        <taxon>Porcellanidae</taxon>
        <taxon>Petrolisthes</taxon>
    </lineage>
</organism>
<dbReference type="EMBL" id="JAWZYT010000081">
    <property type="protein sequence ID" value="KAK4328377.1"/>
    <property type="molecule type" value="Genomic_DNA"/>
</dbReference>
<proteinExistence type="predicted"/>
<protein>
    <recommendedName>
        <fullName evidence="3">BHLH domain-containing protein</fullName>
    </recommendedName>
</protein>
<dbReference type="SUPFAM" id="SSF47459">
    <property type="entry name" value="HLH, helix-loop-helix DNA-binding domain"/>
    <property type="match status" value="1"/>
</dbReference>
<sequence length="155" mass="17824">MRTLLVTSRKRRSEASSVVLRKYRLLRHRRRYSLRHEYQKLRCLLSGSVAASHLSNKVSVVDAAYRYICRLQSALLLKFSTTGVPKSLAAPTTTTTTTTTTTITITPLQEQRPLTVRLVSCCHGHGRRQQQQHSSRVNVDFRGHHYQHYHRALSI</sequence>
<evidence type="ECO:0008006" key="3">
    <source>
        <dbReference type="Google" id="ProtNLM"/>
    </source>
</evidence>
<accession>A0AAE1QNI9</accession>
<dbReference type="GO" id="GO:0046983">
    <property type="term" value="F:protein dimerization activity"/>
    <property type="evidence" value="ECO:0007669"/>
    <property type="project" value="InterPro"/>
</dbReference>
<keyword evidence="2" id="KW-1185">Reference proteome</keyword>
<evidence type="ECO:0000313" key="2">
    <source>
        <dbReference type="Proteomes" id="UP001292094"/>
    </source>
</evidence>
<reference evidence="1" key="1">
    <citation type="submission" date="2023-11" db="EMBL/GenBank/DDBJ databases">
        <title>Genome assemblies of two species of porcelain crab, Petrolisthes cinctipes and Petrolisthes manimaculis (Anomura: Porcellanidae).</title>
        <authorList>
            <person name="Angst P."/>
        </authorList>
    </citation>
    <scope>NUCLEOTIDE SEQUENCE</scope>
    <source>
        <strain evidence="1">PB745_02</strain>
        <tissue evidence="1">Gill</tissue>
    </source>
</reference>
<dbReference type="Proteomes" id="UP001292094">
    <property type="component" value="Unassembled WGS sequence"/>
</dbReference>
<evidence type="ECO:0000313" key="1">
    <source>
        <dbReference type="EMBL" id="KAK4328377.1"/>
    </source>
</evidence>
<dbReference type="AlphaFoldDB" id="A0AAE1QNI9"/>
<name>A0AAE1QNI9_9EUCA</name>
<comment type="caution">
    <text evidence="1">The sequence shown here is derived from an EMBL/GenBank/DDBJ whole genome shotgun (WGS) entry which is preliminary data.</text>
</comment>